<dbReference type="InterPro" id="IPR006287">
    <property type="entry name" value="DJ-1"/>
</dbReference>
<evidence type="ECO:0000313" key="2">
    <source>
        <dbReference type="EMBL" id="TGY43751.1"/>
    </source>
</evidence>
<organism evidence="2 3">
    <name type="scientific">Clostridium sartagoforme</name>
    <dbReference type="NCBI Taxonomy" id="84031"/>
    <lineage>
        <taxon>Bacteria</taxon>
        <taxon>Bacillati</taxon>
        <taxon>Bacillota</taxon>
        <taxon>Clostridia</taxon>
        <taxon>Eubacteriales</taxon>
        <taxon>Clostridiaceae</taxon>
        <taxon>Clostridium</taxon>
    </lineage>
</organism>
<evidence type="ECO:0000259" key="1">
    <source>
        <dbReference type="Pfam" id="PF01965"/>
    </source>
</evidence>
<name>A0A4S2DRS0_9CLOT</name>
<dbReference type="CDD" id="cd03135">
    <property type="entry name" value="GATase1_DJ-1"/>
    <property type="match status" value="1"/>
</dbReference>
<accession>A0A4S2DRS0</accession>
<comment type="caution">
    <text evidence="2">The sequence shown here is derived from an EMBL/GenBank/DDBJ whole genome shotgun (WGS) entry which is preliminary data.</text>
</comment>
<dbReference type="PANTHER" id="PTHR48094">
    <property type="entry name" value="PROTEIN/NUCLEIC ACID DEGLYCASE DJ-1-RELATED"/>
    <property type="match status" value="1"/>
</dbReference>
<dbReference type="EMBL" id="SRYR01000001">
    <property type="protein sequence ID" value="TGY43751.1"/>
    <property type="molecule type" value="Genomic_DNA"/>
</dbReference>
<evidence type="ECO:0000313" key="3">
    <source>
        <dbReference type="Proteomes" id="UP000306888"/>
    </source>
</evidence>
<dbReference type="PANTHER" id="PTHR48094:SF12">
    <property type="entry name" value="PARKINSON DISEASE PROTEIN 7 HOMOLOG"/>
    <property type="match status" value="1"/>
</dbReference>
<dbReference type="GO" id="GO:0005737">
    <property type="term" value="C:cytoplasm"/>
    <property type="evidence" value="ECO:0007669"/>
    <property type="project" value="TreeGrafter"/>
</dbReference>
<keyword evidence="3" id="KW-1185">Reference proteome</keyword>
<dbReference type="NCBIfam" id="TIGR01383">
    <property type="entry name" value="not_thiJ"/>
    <property type="match status" value="1"/>
</dbReference>
<dbReference type="InterPro" id="IPR029062">
    <property type="entry name" value="Class_I_gatase-like"/>
</dbReference>
<feature type="domain" description="DJ-1/PfpI" evidence="1">
    <location>
        <begin position="1"/>
        <end position="162"/>
    </location>
</feature>
<dbReference type="OrthoDB" id="9800516at2"/>
<protein>
    <submittedName>
        <fullName evidence="2">DJ-1/PfpI family protein</fullName>
    </submittedName>
</protein>
<dbReference type="InterPro" id="IPR002818">
    <property type="entry name" value="DJ-1/PfpI"/>
</dbReference>
<dbReference type="Gene3D" id="3.40.50.880">
    <property type="match status" value="1"/>
</dbReference>
<dbReference type="Proteomes" id="UP000306888">
    <property type="component" value="Unassembled WGS sequence"/>
</dbReference>
<sequence>MRVAILLANGFETLEGLTVVDILRRAEVECTTFALEGLEVKTSHNIVVKADKNIMDEEIKKYDFIVLPGGMPGAKNLRDNDRVIELIKEFNNKNKYICAICAGPISLAKAGIVEGRNLTCYPGFEDEMGNINYKKDLVVVDGNIITGRGPAAAIPFAFEILSKIDAEKVEKIKSAMLLD</sequence>
<gene>
    <name evidence="2" type="ORF">E5347_02745</name>
</gene>
<dbReference type="AlphaFoldDB" id="A0A4S2DRS0"/>
<dbReference type="Pfam" id="PF01965">
    <property type="entry name" value="DJ-1_PfpI"/>
    <property type="match status" value="1"/>
</dbReference>
<reference evidence="2 3" key="1">
    <citation type="submission" date="2019-04" db="EMBL/GenBank/DDBJ databases">
        <title>Microbes associate with the intestines of laboratory mice.</title>
        <authorList>
            <person name="Navarre W."/>
            <person name="Wong E."/>
            <person name="Huang K."/>
            <person name="Tropini C."/>
            <person name="Ng K."/>
            <person name="Yu B."/>
        </authorList>
    </citation>
    <scope>NUCLEOTIDE SEQUENCE [LARGE SCALE GENOMIC DNA]</scope>
    <source>
        <strain evidence="2 3">NM50_B9-20</strain>
    </source>
</reference>
<dbReference type="InterPro" id="IPR050325">
    <property type="entry name" value="Prot/Nucl_acid_deglycase"/>
</dbReference>
<proteinExistence type="predicted"/>
<dbReference type="SUPFAM" id="SSF52317">
    <property type="entry name" value="Class I glutamine amidotransferase-like"/>
    <property type="match status" value="1"/>
</dbReference>
<dbReference type="RefSeq" id="WP_136004392.1">
    <property type="nucleotide sequence ID" value="NZ_SRYR01000001.1"/>
</dbReference>